<sequence length="120" mass="13264">MKDTISSLFGQKLKKLREDNNYTQEDVGAWFNMGKSTVSQWENGRIPHATILTTLAAKLGVTIDYLLGCDVAPISNSNISAEDLELLQKIKNLPADRREIVDTVIKVSDTSVIKKAASEK</sequence>
<dbReference type="SUPFAM" id="SSF47413">
    <property type="entry name" value="lambda repressor-like DNA-binding domains"/>
    <property type="match status" value="1"/>
</dbReference>
<dbReference type="EMBL" id="FNZK01000011">
    <property type="protein sequence ID" value="SEJ59839.1"/>
    <property type="molecule type" value="Genomic_DNA"/>
</dbReference>
<feature type="domain" description="HTH cro/C1-type" evidence="2">
    <location>
        <begin position="13"/>
        <end position="66"/>
    </location>
</feature>
<proteinExistence type="predicted"/>
<protein>
    <submittedName>
        <fullName evidence="3">Transcriptional regulator, contains XRE-family HTH domain</fullName>
    </submittedName>
</protein>
<dbReference type="Gene3D" id="1.10.260.40">
    <property type="entry name" value="lambda repressor-like DNA-binding domains"/>
    <property type="match status" value="1"/>
</dbReference>
<dbReference type="InterPro" id="IPR001387">
    <property type="entry name" value="Cro/C1-type_HTH"/>
</dbReference>
<keyword evidence="4" id="KW-1185">Reference proteome</keyword>
<dbReference type="SMART" id="SM00530">
    <property type="entry name" value="HTH_XRE"/>
    <property type="match status" value="1"/>
</dbReference>
<gene>
    <name evidence="3" type="ORF">SAMN05660742_11188</name>
</gene>
<keyword evidence="1" id="KW-0238">DNA-binding</keyword>
<dbReference type="PROSITE" id="PS50943">
    <property type="entry name" value="HTH_CROC1"/>
    <property type="match status" value="1"/>
</dbReference>
<dbReference type="STRING" id="84035.SAMN05660742_11188"/>
<dbReference type="CDD" id="cd00093">
    <property type="entry name" value="HTH_XRE"/>
    <property type="match status" value="1"/>
</dbReference>
<accession>A0A1H7A2C9</accession>
<dbReference type="PANTHER" id="PTHR46558">
    <property type="entry name" value="TRACRIPTIONAL REGULATORY PROTEIN-RELATED-RELATED"/>
    <property type="match status" value="1"/>
</dbReference>
<reference evidence="3 4" key="1">
    <citation type="submission" date="2016-10" db="EMBL/GenBank/DDBJ databases">
        <authorList>
            <person name="de Groot N.N."/>
        </authorList>
    </citation>
    <scope>NUCLEOTIDE SEQUENCE [LARGE SCALE GENOMIC DNA]</scope>
    <source>
        <strain evidence="3 4">DSM 2179</strain>
    </source>
</reference>
<dbReference type="AlphaFoldDB" id="A0A1H7A2C9"/>
<dbReference type="GO" id="GO:0003677">
    <property type="term" value="F:DNA binding"/>
    <property type="evidence" value="ECO:0007669"/>
    <property type="project" value="UniProtKB-KW"/>
</dbReference>
<dbReference type="PANTHER" id="PTHR46558:SF11">
    <property type="entry name" value="HTH-TYPE TRANSCRIPTIONAL REGULATOR XRE"/>
    <property type="match status" value="1"/>
</dbReference>
<evidence type="ECO:0000259" key="2">
    <source>
        <dbReference type="PROSITE" id="PS50943"/>
    </source>
</evidence>
<evidence type="ECO:0000313" key="3">
    <source>
        <dbReference type="EMBL" id="SEJ59839.1"/>
    </source>
</evidence>
<dbReference type="Pfam" id="PF01381">
    <property type="entry name" value="HTH_3"/>
    <property type="match status" value="1"/>
</dbReference>
<organism evidence="3 4">
    <name type="scientific">Propionispira arboris</name>
    <dbReference type="NCBI Taxonomy" id="84035"/>
    <lineage>
        <taxon>Bacteria</taxon>
        <taxon>Bacillati</taxon>
        <taxon>Bacillota</taxon>
        <taxon>Negativicutes</taxon>
        <taxon>Selenomonadales</taxon>
        <taxon>Selenomonadaceae</taxon>
        <taxon>Propionispira</taxon>
    </lineage>
</organism>
<evidence type="ECO:0000256" key="1">
    <source>
        <dbReference type="ARBA" id="ARBA00023125"/>
    </source>
</evidence>
<dbReference type="InterPro" id="IPR010982">
    <property type="entry name" value="Lambda_DNA-bd_dom_sf"/>
</dbReference>
<dbReference type="Proteomes" id="UP000199662">
    <property type="component" value="Unassembled WGS sequence"/>
</dbReference>
<name>A0A1H7A2C9_9FIRM</name>
<dbReference type="RefSeq" id="WP_091831906.1">
    <property type="nucleotide sequence ID" value="NZ_FNZK01000011.1"/>
</dbReference>
<evidence type="ECO:0000313" key="4">
    <source>
        <dbReference type="Proteomes" id="UP000199662"/>
    </source>
</evidence>